<gene>
    <name evidence="1" type="ORF">IAA63_10300</name>
</gene>
<reference evidence="1" key="1">
    <citation type="submission" date="2020-10" db="EMBL/GenBank/DDBJ databases">
        <authorList>
            <person name="Gilroy R."/>
        </authorList>
    </citation>
    <scope>NUCLEOTIDE SEQUENCE</scope>
    <source>
        <strain evidence="1">ChiBcec2-4451</strain>
    </source>
</reference>
<comment type="caution">
    <text evidence="1">The sequence shown here is derived from an EMBL/GenBank/DDBJ whole genome shotgun (WGS) entry which is preliminary data.</text>
</comment>
<dbReference type="Gene3D" id="1.10.357.10">
    <property type="entry name" value="Tetracycline Repressor, domain 2"/>
    <property type="match status" value="1"/>
</dbReference>
<name>A0A9D1T737_9FIRM</name>
<dbReference type="SUPFAM" id="SSF46689">
    <property type="entry name" value="Homeodomain-like"/>
    <property type="match status" value="1"/>
</dbReference>
<reference evidence="1" key="2">
    <citation type="journal article" date="2021" name="PeerJ">
        <title>Extensive microbial diversity within the chicken gut microbiome revealed by metagenomics and culture.</title>
        <authorList>
            <person name="Gilroy R."/>
            <person name="Ravi A."/>
            <person name="Getino M."/>
            <person name="Pursley I."/>
            <person name="Horton D.L."/>
            <person name="Alikhan N.F."/>
            <person name="Baker D."/>
            <person name="Gharbi K."/>
            <person name="Hall N."/>
            <person name="Watson M."/>
            <person name="Adriaenssens E.M."/>
            <person name="Foster-Nyarko E."/>
            <person name="Jarju S."/>
            <person name="Secka A."/>
            <person name="Antonio M."/>
            <person name="Oren A."/>
            <person name="Chaudhuri R.R."/>
            <person name="La Ragione R."/>
            <person name="Hildebrand F."/>
            <person name="Pallen M.J."/>
        </authorList>
    </citation>
    <scope>NUCLEOTIDE SEQUENCE</scope>
    <source>
        <strain evidence="1">ChiBcec2-4451</strain>
    </source>
</reference>
<dbReference type="PANTHER" id="PTHR43479">
    <property type="entry name" value="ACREF/ENVCD OPERON REPRESSOR-RELATED"/>
    <property type="match status" value="1"/>
</dbReference>
<evidence type="ECO:0000313" key="2">
    <source>
        <dbReference type="Proteomes" id="UP000886723"/>
    </source>
</evidence>
<dbReference type="InterPro" id="IPR050624">
    <property type="entry name" value="HTH-type_Tx_Regulator"/>
</dbReference>
<evidence type="ECO:0000313" key="1">
    <source>
        <dbReference type="EMBL" id="HIV13514.1"/>
    </source>
</evidence>
<accession>A0A9D1T737</accession>
<dbReference type="AlphaFoldDB" id="A0A9D1T737"/>
<evidence type="ECO:0008006" key="3">
    <source>
        <dbReference type="Google" id="ProtNLM"/>
    </source>
</evidence>
<dbReference type="EMBL" id="DVON01000213">
    <property type="protein sequence ID" value="HIV13514.1"/>
    <property type="molecule type" value="Genomic_DNA"/>
</dbReference>
<organism evidence="1 2">
    <name type="scientific">Candidatus Pullilachnospira stercoravium</name>
    <dbReference type="NCBI Taxonomy" id="2840913"/>
    <lineage>
        <taxon>Bacteria</taxon>
        <taxon>Bacillati</taxon>
        <taxon>Bacillota</taxon>
        <taxon>Clostridia</taxon>
        <taxon>Lachnospirales</taxon>
        <taxon>Lachnospiraceae</taxon>
        <taxon>Lachnospiraceae incertae sedis</taxon>
        <taxon>Candidatus Pullilachnospira</taxon>
    </lineage>
</organism>
<sequence length="181" mass="20942">MPVDMKTIIADTFAQMIRKGDIDKITVKNVIEECHISRQTFYYHFHDLMEVLEWSFERAAKKLLQESMEADGLQAALERFVAFAYEHHREIHRLLNSRNSQQIEQMLIESVVTYLGDLAAYKEPELNISLSNMEISLHFYACGIVGTLLRYGGDPHLGQERLVRQLELLLKGGIFPESKEK</sequence>
<proteinExistence type="predicted"/>
<dbReference type="Proteomes" id="UP000886723">
    <property type="component" value="Unassembled WGS sequence"/>
</dbReference>
<protein>
    <recommendedName>
        <fullName evidence="3">TetR family transcriptional regulator</fullName>
    </recommendedName>
</protein>
<dbReference type="PANTHER" id="PTHR43479:SF11">
    <property type="entry name" value="ACREF_ENVCD OPERON REPRESSOR-RELATED"/>
    <property type="match status" value="1"/>
</dbReference>
<dbReference type="InterPro" id="IPR009057">
    <property type="entry name" value="Homeodomain-like_sf"/>
</dbReference>